<dbReference type="InterPro" id="IPR019734">
    <property type="entry name" value="TPR_rpt"/>
</dbReference>
<evidence type="ECO:0000256" key="3">
    <source>
        <dbReference type="ARBA" id="ARBA00022737"/>
    </source>
</evidence>
<keyword evidence="9" id="KW-1185">Reference proteome</keyword>
<keyword evidence="5" id="KW-0697">Rotamase</keyword>
<gene>
    <name evidence="8" type="ORF">BSAL_06490</name>
</gene>
<evidence type="ECO:0000259" key="7">
    <source>
        <dbReference type="PROSITE" id="PS50072"/>
    </source>
</evidence>
<dbReference type="OrthoDB" id="407558at2759"/>
<dbReference type="PROSITE" id="PS00170">
    <property type="entry name" value="CSA_PPIASE_1"/>
    <property type="match status" value="1"/>
</dbReference>
<dbReference type="GO" id="GO:0006457">
    <property type="term" value="P:protein folding"/>
    <property type="evidence" value="ECO:0007669"/>
    <property type="project" value="InterPro"/>
</dbReference>
<dbReference type="Gene3D" id="1.25.40.10">
    <property type="entry name" value="Tetratricopeptide repeat domain"/>
    <property type="match status" value="1"/>
</dbReference>
<dbReference type="Pfam" id="PF00160">
    <property type="entry name" value="Pro_isomerase"/>
    <property type="match status" value="1"/>
</dbReference>
<dbReference type="InterPro" id="IPR020892">
    <property type="entry name" value="Cyclophilin-type_PPIase_CS"/>
</dbReference>
<dbReference type="VEuPathDB" id="TriTrypDB:BSAL_06490"/>
<evidence type="ECO:0000256" key="5">
    <source>
        <dbReference type="ARBA" id="ARBA00023110"/>
    </source>
</evidence>
<dbReference type="Pfam" id="PF13432">
    <property type="entry name" value="TPR_16"/>
    <property type="match status" value="1"/>
</dbReference>
<dbReference type="Proteomes" id="UP000051952">
    <property type="component" value="Unassembled WGS sequence"/>
</dbReference>
<comment type="catalytic activity">
    <reaction evidence="1">
        <text>[protein]-peptidylproline (omega=180) = [protein]-peptidylproline (omega=0)</text>
        <dbReference type="Rhea" id="RHEA:16237"/>
        <dbReference type="Rhea" id="RHEA-COMP:10747"/>
        <dbReference type="Rhea" id="RHEA-COMP:10748"/>
        <dbReference type="ChEBI" id="CHEBI:83833"/>
        <dbReference type="ChEBI" id="CHEBI:83834"/>
        <dbReference type="EC" id="5.2.1.8"/>
    </reaction>
</comment>
<dbReference type="PANTHER" id="PTHR11071:SF561">
    <property type="entry name" value="PEPTIDYL-PROLYL CIS-TRANS ISOMERASE D-RELATED"/>
    <property type="match status" value="1"/>
</dbReference>
<dbReference type="GO" id="GO:0005829">
    <property type="term" value="C:cytosol"/>
    <property type="evidence" value="ECO:0007669"/>
    <property type="project" value="TreeGrafter"/>
</dbReference>
<dbReference type="EC" id="5.2.1.8" evidence="2"/>
<organism evidence="8 9">
    <name type="scientific">Bodo saltans</name>
    <name type="common">Flagellated protozoan</name>
    <dbReference type="NCBI Taxonomy" id="75058"/>
    <lineage>
        <taxon>Eukaryota</taxon>
        <taxon>Discoba</taxon>
        <taxon>Euglenozoa</taxon>
        <taxon>Kinetoplastea</taxon>
        <taxon>Metakinetoplastina</taxon>
        <taxon>Eubodonida</taxon>
        <taxon>Bodonidae</taxon>
        <taxon>Bodo</taxon>
    </lineage>
</organism>
<dbReference type="InterPro" id="IPR011990">
    <property type="entry name" value="TPR-like_helical_dom_sf"/>
</dbReference>
<dbReference type="FunFam" id="2.40.100.10:FF:000025">
    <property type="entry name" value="Peptidyl-prolyl cis-trans isomerase CYP19-2"/>
    <property type="match status" value="1"/>
</dbReference>
<evidence type="ECO:0000256" key="1">
    <source>
        <dbReference type="ARBA" id="ARBA00000971"/>
    </source>
</evidence>
<keyword evidence="6 8" id="KW-0413">Isomerase</keyword>
<dbReference type="PRINTS" id="PR00153">
    <property type="entry name" value="CSAPPISMRASE"/>
</dbReference>
<feature type="domain" description="PPIase cyclophilin-type" evidence="7">
    <location>
        <begin position="22"/>
        <end position="175"/>
    </location>
</feature>
<dbReference type="PANTHER" id="PTHR11071">
    <property type="entry name" value="PEPTIDYL-PROLYL CIS-TRANS ISOMERASE"/>
    <property type="match status" value="1"/>
</dbReference>
<reference evidence="9" key="1">
    <citation type="submission" date="2015-09" db="EMBL/GenBank/DDBJ databases">
        <authorList>
            <consortium name="Pathogen Informatics"/>
        </authorList>
    </citation>
    <scope>NUCLEOTIDE SEQUENCE [LARGE SCALE GENOMIC DNA]</scope>
    <source>
        <strain evidence="9">Lake Konstanz</strain>
    </source>
</reference>
<keyword evidence="4" id="KW-0802">TPR repeat</keyword>
<dbReference type="SMART" id="SM00028">
    <property type="entry name" value="TPR"/>
    <property type="match status" value="3"/>
</dbReference>
<dbReference type="OMA" id="EMEQNCN"/>
<dbReference type="AlphaFoldDB" id="A0A0S4JAB5"/>
<dbReference type="FunFam" id="1.25.40.10:FF:000029">
    <property type="entry name" value="peptidyl-prolyl cis-trans isomerase D"/>
    <property type="match status" value="1"/>
</dbReference>
<accession>A0A0S4JAB5</accession>
<evidence type="ECO:0000313" key="9">
    <source>
        <dbReference type="Proteomes" id="UP000051952"/>
    </source>
</evidence>
<dbReference type="InterPro" id="IPR029000">
    <property type="entry name" value="Cyclophilin-like_dom_sf"/>
</dbReference>
<dbReference type="SUPFAM" id="SSF50891">
    <property type="entry name" value="Cyclophilin-like"/>
    <property type="match status" value="1"/>
</dbReference>
<dbReference type="SUPFAM" id="SSF48452">
    <property type="entry name" value="TPR-like"/>
    <property type="match status" value="1"/>
</dbReference>
<evidence type="ECO:0000256" key="2">
    <source>
        <dbReference type="ARBA" id="ARBA00013194"/>
    </source>
</evidence>
<dbReference type="EMBL" id="CYKH01001237">
    <property type="protein sequence ID" value="CUG86080.1"/>
    <property type="molecule type" value="Genomic_DNA"/>
</dbReference>
<evidence type="ECO:0000256" key="4">
    <source>
        <dbReference type="ARBA" id="ARBA00022803"/>
    </source>
</evidence>
<dbReference type="GO" id="GO:0016018">
    <property type="term" value="F:cyclosporin A binding"/>
    <property type="evidence" value="ECO:0007669"/>
    <property type="project" value="TreeGrafter"/>
</dbReference>
<evidence type="ECO:0000256" key="6">
    <source>
        <dbReference type="ARBA" id="ARBA00023235"/>
    </source>
</evidence>
<evidence type="ECO:0000313" key="8">
    <source>
        <dbReference type="EMBL" id="CUG86080.1"/>
    </source>
</evidence>
<name>A0A0S4JAB5_BODSA</name>
<proteinExistence type="predicted"/>
<protein>
    <recommendedName>
        <fullName evidence="2">peptidylprolyl isomerase</fullName>
        <ecNumber evidence="2">5.2.1.8</ecNumber>
    </recommendedName>
</protein>
<keyword evidence="3" id="KW-0677">Repeat</keyword>
<dbReference type="GO" id="GO:0003755">
    <property type="term" value="F:peptidyl-prolyl cis-trans isomerase activity"/>
    <property type="evidence" value="ECO:0007669"/>
    <property type="project" value="UniProtKB-KW"/>
</dbReference>
<dbReference type="Gene3D" id="2.40.100.10">
    <property type="entry name" value="Cyclophilin-like"/>
    <property type="match status" value="1"/>
</dbReference>
<dbReference type="InterPro" id="IPR002130">
    <property type="entry name" value="Cyclophilin-type_PPIase_dom"/>
</dbReference>
<sequence>MPGRSYTYFNITFGGVAAKEPIVFELFDDVTPKTCENFRQLCLGNEGKTVEGTDIPLSYKGSSFHRIIKGFMSQGGDFTNHNGTGGVSIYGEKFEDENFKIPCDKAGLLCMANAGPNTNGSQFFITADPAHHLTGKHVVFGKVVRGMNIARQMNLVATGHQDKPIDAVVIADCGVLTELPPVPVAADGDRDPDFPEDCEPALSDKELLEAGERIRLLGNQYFGKGEFENAIDKYSKAARYLDTAIPTSADGDAINEKRAACHSNTAMCYLKLSKWSDARRAADAALEIQPKNAKALYRRAIASLSSGDTESAIADFKASKVLDPANAEIDAKLHEAQELEKKQKAKLAAGFKKMFS</sequence>
<dbReference type="PROSITE" id="PS50072">
    <property type="entry name" value="CSA_PPIASE_2"/>
    <property type="match status" value="1"/>
</dbReference>